<keyword evidence="2" id="KW-0472">Membrane</keyword>
<gene>
    <name evidence="4" type="ORF">B0T25DRAFT_295920</name>
</gene>
<dbReference type="Proteomes" id="UP001275084">
    <property type="component" value="Unassembled WGS sequence"/>
</dbReference>
<comment type="caution">
    <text evidence="4">The sequence shown here is derived from an EMBL/GenBank/DDBJ whole genome shotgun (WGS) entry which is preliminary data.</text>
</comment>
<name>A0AAJ0MBR1_9PEZI</name>
<proteinExistence type="predicted"/>
<keyword evidence="2" id="KW-0812">Transmembrane</keyword>
<keyword evidence="2" id="KW-1133">Transmembrane helix</keyword>
<feature type="transmembrane region" description="Helical" evidence="2">
    <location>
        <begin position="185"/>
        <end position="204"/>
    </location>
</feature>
<protein>
    <submittedName>
        <fullName evidence="4">Uncharacterized protein</fullName>
    </submittedName>
</protein>
<organism evidence="4 5">
    <name type="scientific">Lasiosphaeria hispida</name>
    <dbReference type="NCBI Taxonomy" id="260671"/>
    <lineage>
        <taxon>Eukaryota</taxon>
        <taxon>Fungi</taxon>
        <taxon>Dikarya</taxon>
        <taxon>Ascomycota</taxon>
        <taxon>Pezizomycotina</taxon>
        <taxon>Sordariomycetes</taxon>
        <taxon>Sordariomycetidae</taxon>
        <taxon>Sordariales</taxon>
        <taxon>Lasiosphaeriaceae</taxon>
        <taxon>Lasiosphaeria</taxon>
    </lineage>
</organism>
<keyword evidence="3" id="KW-0732">Signal</keyword>
<evidence type="ECO:0000313" key="4">
    <source>
        <dbReference type="EMBL" id="KAK3347164.1"/>
    </source>
</evidence>
<evidence type="ECO:0000256" key="3">
    <source>
        <dbReference type="SAM" id="SignalP"/>
    </source>
</evidence>
<reference evidence="4" key="1">
    <citation type="journal article" date="2023" name="Mol. Phylogenet. Evol.">
        <title>Genome-scale phylogeny and comparative genomics of the fungal order Sordariales.</title>
        <authorList>
            <person name="Hensen N."/>
            <person name="Bonometti L."/>
            <person name="Westerberg I."/>
            <person name="Brannstrom I.O."/>
            <person name="Guillou S."/>
            <person name="Cros-Aarteil S."/>
            <person name="Calhoun S."/>
            <person name="Haridas S."/>
            <person name="Kuo A."/>
            <person name="Mondo S."/>
            <person name="Pangilinan J."/>
            <person name="Riley R."/>
            <person name="LaButti K."/>
            <person name="Andreopoulos B."/>
            <person name="Lipzen A."/>
            <person name="Chen C."/>
            <person name="Yan M."/>
            <person name="Daum C."/>
            <person name="Ng V."/>
            <person name="Clum A."/>
            <person name="Steindorff A."/>
            <person name="Ohm R.A."/>
            <person name="Martin F."/>
            <person name="Silar P."/>
            <person name="Natvig D.O."/>
            <person name="Lalanne C."/>
            <person name="Gautier V."/>
            <person name="Ament-Velasquez S.L."/>
            <person name="Kruys A."/>
            <person name="Hutchinson M.I."/>
            <person name="Powell A.J."/>
            <person name="Barry K."/>
            <person name="Miller A.N."/>
            <person name="Grigoriev I.V."/>
            <person name="Debuchy R."/>
            <person name="Gladieux P."/>
            <person name="Hiltunen Thoren M."/>
            <person name="Johannesson H."/>
        </authorList>
    </citation>
    <scope>NUCLEOTIDE SEQUENCE</scope>
    <source>
        <strain evidence="4">CBS 955.72</strain>
    </source>
</reference>
<evidence type="ECO:0000313" key="5">
    <source>
        <dbReference type="Proteomes" id="UP001275084"/>
    </source>
</evidence>
<dbReference type="EMBL" id="JAUIQD010000006">
    <property type="protein sequence ID" value="KAK3347164.1"/>
    <property type="molecule type" value="Genomic_DNA"/>
</dbReference>
<feature type="compositionally biased region" description="Basic residues" evidence="1">
    <location>
        <begin position="281"/>
        <end position="298"/>
    </location>
</feature>
<feature type="transmembrane region" description="Helical" evidence="2">
    <location>
        <begin position="219"/>
        <end position="240"/>
    </location>
</feature>
<reference evidence="4" key="2">
    <citation type="submission" date="2023-06" db="EMBL/GenBank/DDBJ databases">
        <authorList>
            <consortium name="Lawrence Berkeley National Laboratory"/>
            <person name="Haridas S."/>
            <person name="Hensen N."/>
            <person name="Bonometti L."/>
            <person name="Westerberg I."/>
            <person name="Brannstrom I.O."/>
            <person name="Guillou S."/>
            <person name="Cros-Aarteil S."/>
            <person name="Calhoun S."/>
            <person name="Kuo A."/>
            <person name="Mondo S."/>
            <person name="Pangilinan J."/>
            <person name="Riley R."/>
            <person name="Labutti K."/>
            <person name="Andreopoulos B."/>
            <person name="Lipzen A."/>
            <person name="Chen C."/>
            <person name="Yanf M."/>
            <person name="Daum C."/>
            <person name="Ng V."/>
            <person name="Clum A."/>
            <person name="Steindorff A."/>
            <person name="Ohm R."/>
            <person name="Martin F."/>
            <person name="Silar P."/>
            <person name="Natvig D."/>
            <person name="Lalanne C."/>
            <person name="Gautier V."/>
            <person name="Ament-Velasquez S.L."/>
            <person name="Kruys A."/>
            <person name="Hutchinson M.I."/>
            <person name="Powell A.J."/>
            <person name="Barry K."/>
            <person name="Miller A.N."/>
            <person name="Grigoriev I.V."/>
            <person name="Debuchy R."/>
            <person name="Gladieux P."/>
            <person name="Thoren M.H."/>
            <person name="Johannesson H."/>
        </authorList>
    </citation>
    <scope>NUCLEOTIDE SEQUENCE</scope>
    <source>
        <strain evidence="4">CBS 955.72</strain>
    </source>
</reference>
<feature type="chain" id="PRO_5042466763" evidence="3">
    <location>
        <begin position="19"/>
        <end position="298"/>
    </location>
</feature>
<evidence type="ECO:0000256" key="2">
    <source>
        <dbReference type="SAM" id="Phobius"/>
    </source>
</evidence>
<feature type="signal peptide" evidence="3">
    <location>
        <begin position="1"/>
        <end position="18"/>
    </location>
</feature>
<feature type="compositionally biased region" description="Basic and acidic residues" evidence="1">
    <location>
        <begin position="249"/>
        <end position="258"/>
    </location>
</feature>
<dbReference type="AlphaFoldDB" id="A0AAJ0MBR1"/>
<feature type="region of interest" description="Disordered" evidence="1">
    <location>
        <begin position="249"/>
        <end position="298"/>
    </location>
</feature>
<evidence type="ECO:0000256" key="1">
    <source>
        <dbReference type="SAM" id="MobiDB-lite"/>
    </source>
</evidence>
<keyword evidence="5" id="KW-1185">Reference proteome</keyword>
<feature type="transmembrane region" description="Helical" evidence="2">
    <location>
        <begin position="122"/>
        <end position="143"/>
    </location>
</feature>
<feature type="compositionally biased region" description="Gly residues" evidence="1">
    <location>
        <begin position="271"/>
        <end position="280"/>
    </location>
</feature>
<accession>A0AAJ0MBR1</accession>
<sequence>MGMGLGVGILLDMDLVWTTADGAAAKAAAATGTAASASSISHLNNITSLSLASSSAPPFHEQLRRVLEPGAMVSFFSAHSVLFVEAVRRCGFLALGRVFSAIVMRLARALRRWPLVLHPSFIARMLLVVLMAFTTELWINLYLAQHQSYIDERELDDPEFSWRGVVTLFWRDSLGRLGEMSFENLALYFISTCVAVVWALSTWIKSGKVICGVKGTGEMLYVSIACGAFLVGWAYLCILVSEAKDAKEKAQRENKSDTQDVVDEGENGTARKGGGNSGGRRGGKGRKTSKKKKKSVTF</sequence>